<evidence type="ECO:0000256" key="7">
    <source>
        <dbReference type="ARBA" id="ARBA00023242"/>
    </source>
</evidence>
<dbReference type="InterPro" id="IPR001138">
    <property type="entry name" value="Zn2Cys6_DnaBD"/>
</dbReference>
<accession>A0A261XVV0</accession>
<dbReference type="PROSITE" id="PS00463">
    <property type="entry name" value="ZN2_CY6_FUNGAL_1"/>
    <property type="match status" value="1"/>
</dbReference>
<evidence type="ECO:0000256" key="2">
    <source>
        <dbReference type="ARBA" id="ARBA00022723"/>
    </source>
</evidence>
<evidence type="ECO:0000256" key="1">
    <source>
        <dbReference type="ARBA" id="ARBA00004123"/>
    </source>
</evidence>
<evidence type="ECO:0000256" key="8">
    <source>
        <dbReference type="SAM" id="Coils"/>
    </source>
</evidence>
<dbReference type="SUPFAM" id="SSF57701">
    <property type="entry name" value="Zn2/Cys6 DNA-binding domain"/>
    <property type="match status" value="1"/>
</dbReference>
<dbReference type="PROSITE" id="PS50048">
    <property type="entry name" value="ZN2_CY6_FUNGAL_2"/>
    <property type="match status" value="1"/>
</dbReference>
<dbReference type="GO" id="GO:0006351">
    <property type="term" value="P:DNA-templated transcription"/>
    <property type="evidence" value="ECO:0007669"/>
    <property type="project" value="InterPro"/>
</dbReference>
<comment type="caution">
    <text evidence="11">The sequence shown here is derived from an EMBL/GenBank/DDBJ whole genome shotgun (WGS) entry which is preliminary data.</text>
</comment>
<keyword evidence="6" id="KW-0804">Transcription</keyword>
<dbReference type="Pfam" id="PF04082">
    <property type="entry name" value="Fungal_trans"/>
    <property type="match status" value="1"/>
</dbReference>
<dbReference type="CDD" id="cd12148">
    <property type="entry name" value="fungal_TF_MHR"/>
    <property type="match status" value="1"/>
</dbReference>
<dbReference type="PANTHER" id="PTHR31313:SF81">
    <property type="entry name" value="TY1 ENHANCER ACTIVATOR"/>
    <property type="match status" value="1"/>
</dbReference>
<dbReference type="GO" id="GO:0008270">
    <property type="term" value="F:zinc ion binding"/>
    <property type="evidence" value="ECO:0007669"/>
    <property type="project" value="InterPro"/>
</dbReference>
<evidence type="ECO:0000313" key="11">
    <source>
        <dbReference type="EMBL" id="OZJ02473.1"/>
    </source>
</evidence>
<name>A0A261XVV0_9FUNG</name>
<comment type="subcellular location">
    <subcellularLocation>
        <location evidence="1">Nucleus</location>
    </subcellularLocation>
</comment>
<keyword evidence="8" id="KW-0175">Coiled coil</keyword>
<feature type="domain" description="Zn(2)-C6 fungal-type" evidence="10">
    <location>
        <begin position="32"/>
        <end position="65"/>
    </location>
</feature>
<dbReference type="InterPro" id="IPR036864">
    <property type="entry name" value="Zn2-C6_fun-type_DNA-bd_sf"/>
</dbReference>
<evidence type="ECO:0000256" key="9">
    <source>
        <dbReference type="SAM" id="MobiDB-lite"/>
    </source>
</evidence>
<keyword evidence="2" id="KW-0479">Metal-binding</keyword>
<gene>
    <name evidence="11" type="ORF">BZG36_05134</name>
</gene>
<dbReference type="InterPro" id="IPR051615">
    <property type="entry name" value="Transcr_Regulatory_Elem"/>
</dbReference>
<dbReference type="GO" id="GO:0000981">
    <property type="term" value="F:DNA-binding transcription factor activity, RNA polymerase II-specific"/>
    <property type="evidence" value="ECO:0007669"/>
    <property type="project" value="InterPro"/>
</dbReference>
<protein>
    <recommendedName>
        <fullName evidence="10">Zn(2)-C6 fungal-type domain-containing protein</fullName>
    </recommendedName>
</protein>
<feature type="coiled-coil region" evidence="8">
    <location>
        <begin position="103"/>
        <end position="130"/>
    </location>
</feature>
<evidence type="ECO:0000256" key="6">
    <source>
        <dbReference type="ARBA" id="ARBA00023163"/>
    </source>
</evidence>
<proteinExistence type="predicted"/>
<evidence type="ECO:0000256" key="3">
    <source>
        <dbReference type="ARBA" id="ARBA00022833"/>
    </source>
</evidence>
<dbReference type="GO" id="GO:0005634">
    <property type="term" value="C:nucleus"/>
    <property type="evidence" value="ECO:0007669"/>
    <property type="project" value="UniProtKB-SubCell"/>
</dbReference>
<dbReference type="Pfam" id="PF00172">
    <property type="entry name" value="Zn_clus"/>
    <property type="match status" value="1"/>
</dbReference>
<dbReference type="GO" id="GO:0003677">
    <property type="term" value="F:DNA binding"/>
    <property type="evidence" value="ECO:0007669"/>
    <property type="project" value="UniProtKB-KW"/>
</dbReference>
<dbReference type="Gene3D" id="4.10.240.10">
    <property type="entry name" value="Zn(2)-C6 fungal-type DNA-binding domain"/>
    <property type="match status" value="1"/>
</dbReference>
<keyword evidence="4" id="KW-0805">Transcription regulation</keyword>
<dbReference type="SMART" id="SM00066">
    <property type="entry name" value="GAL4"/>
    <property type="match status" value="1"/>
</dbReference>
<dbReference type="InterPro" id="IPR007219">
    <property type="entry name" value="XnlR_reg_dom"/>
</dbReference>
<dbReference type="Proteomes" id="UP000242875">
    <property type="component" value="Unassembled WGS sequence"/>
</dbReference>
<reference evidence="11 12" key="1">
    <citation type="journal article" date="2017" name="Mycologia">
        <title>Bifiguratus adelaidae, gen. et sp. nov., a new member of Mucoromycotina in endophytic and soil-dwelling habitats.</title>
        <authorList>
            <person name="Torres-Cruz T.J."/>
            <person name="Billingsley Tobias T.L."/>
            <person name="Almatruk M."/>
            <person name="Hesse C."/>
            <person name="Kuske C.R."/>
            <person name="Desiro A."/>
            <person name="Benucci G.M."/>
            <person name="Bonito G."/>
            <person name="Stajich J.E."/>
            <person name="Dunlap C."/>
            <person name="Arnold A.E."/>
            <person name="Porras-Alfaro A."/>
        </authorList>
    </citation>
    <scope>NUCLEOTIDE SEQUENCE [LARGE SCALE GENOMIC DNA]</scope>
    <source>
        <strain evidence="11 12">AZ0501</strain>
    </source>
</reference>
<organism evidence="11 12">
    <name type="scientific">Bifiguratus adelaidae</name>
    <dbReference type="NCBI Taxonomy" id="1938954"/>
    <lineage>
        <taxon>Eukaryota</taxon>
        <taxon>Fungi</taxon>
        <taxon>Fungi incertae sedis</taxon>
        <taxon>Mucoromycota</taxon>
        <taxon>Mucoromycotina</taxon>
        <taxon>Endogonomycetes</taxon>
        <taxon>Endogonales</taxon>
        <taxon>Endogonales incertae sedis</taxon>
        <taxon>Bifiguratus</taxon>
    </lineage>
</organism>
<evidence type="ECO:0000259" key="10">
    <source>
        <dbReference type="PROSITE" id="PS50048"/>
    </source>
</evidence>
<evidence type="ECO:0000256" key="4">
    <source>
        <dbReference type="ARBA" id="ARBA00023015"/>
    </source>
</evidence>
<dbReference type="OrthoDB" id="2285422at2759"/>
<dbReference type="CDD" id="cd00067">
    <property type="entry name" value="GAL4"/>
    <property type="match status" value="1"/>
</dbReference>
<evidence type="ECO:0000313" key="12">
    <source>
        <dbReference type="Proteomes" id="UP000242875"/>
    </source>
</evidence>
<feature type="region of interest" description="Disordered" evidence="9">
    <location>
        <begin position="1"/>
        <end position="34"/>
    </location>
</feature>
<keyword evidence="3" id="KW-0862">Zinc</keyword>
<evidence type="ECO:0000256" key="5">
    <source>
        <dbReference type="ARBA" id="ARBA00023125"/>
    </source>
</evidence>
<dbReference type="PANTHER" id="PTHR31313">
    <property type="entry name" value="TY1 ENHANCER ACTIVATOR"/>
    <property type="match status" value="1"/>
</dbReference>
<dbReference type="AlphaFoldDB" id="A0A261XVV0"/>
<dbReference type="EMBL" id="MVBO01000149">
    <property type="protein sequence ID" value="OZJ02473.1"/>
    <property type="molecule type" value="Genomic_DNA"/>
</dbReference>
<sequence>MTGEISDVDFETSSNDAASPIPSASGKKNTKPCENCRKDRRKCVVLFEVGNFCERCQELGLQCRFAKPLPRKDRQALLKIAKLGLQAETNDSALGLRRSMVQNVASRSEVEMLQERMRALEAEMQALITHHRAHSIEIQAPPVSILDSDTDLQNSKIEQLKVQKGADIDDFSQLKCRVEDYLSEYAYSSRYSNLISAPNHNKLSLYSLIQPVEGALMLEPTESPIAENDGPQWQITLTKEGLRIYTNIRSLNDLHGFVKHGSNILGQQRQGLSFPFSLGKIPHPLSQSFEPGFSNSISQSVFYADRVRAKAMLNWFHKSVTMHSPINTAKTLTNITAVEASRWLPHLLNYYLNVLHPLMPIVSKAHLLNIYNKSAQPITFPFFCALSACLMAVLWSDKEALPHFPSNLAYAQQLSHYYFVQARMAIEDGFDTPSIYNVLTLVCLRAYRLMDYDADDSKMYISHATRLLDVMELAVGTRSFSDTADMEPAVEKELFTRARWVTFSMPVRSSYLHRRKIRQMRHALQFYEIVQGLDPPRPLEFEDAASQLCIRAYAHVLQLSKCLFCSDDERAAMIFQVLVSDREWDADLCMLPIDQYLQADKALAEFYDNLEDDLKWGHPFDTLTDIAIDAMKPCGAKILLMQQFYHAHLWRNIRILPADLSKLPPPTSSKAILLQRALQTSVAAANNVCAITFHSAKHDHESIDYHGLLLVCELLFSVSQLSATHPKLAEESRRQLIDAVTFIRSKITMLNGGNVANYTIRYQASGAFYEWLKGARIYVDVYNSDESVGNSMTPSSPIPARAILVSWLYKPLKFPFLALM</sequence>
<keyword evidence="5" id="KW-0238">DNA-binding</keyword>
<keyword evidence="7" id="KW-0539">Nucleus</keyword>
<keyword evidence="12" id="KW-1185">Reference proteome</keyword>
<feature type="compositionally biased region" description="Acidic residues" evidence="9">
    <location>
        <begin position="1"/>
        <end position="10"/>
    </location>
</feature>